<comment type="caution">
    <text evidence="10">Lacks conserved residue(s) required for the propagation of feature annotation.</text>
</comment>
<evidence type="ECO:0000313" key="12">
    <source>
        <dbReference type="RefSeq" id="XP_030382993.1"/>
    </source>
</evidence>
<keyword evidence="3 10" id="KW-0716">Sensory transduction</keyword>
<feature type="transmembrane region" description="Helical" evidence="10">
    <location>
        <begin position="265"/>
        <end position="291"/>
    </location>
</feature>
<evidence type="ECO:0000313" key="11">
    <source>
        <dbReference type="Proteomes" id="UP000504634"/>
    </source>
</evidence>
<evidence type="ECO:0000256" key="10">
    <source>
        <dbReference type="RuleBase" id="RU351113"/>
    </source>
</evidence>
<dbReference type="InterPro" id="IPR004117">
    <property type="entry name" value="7tm6_olfct_rcpt"/>
</dbReference>
<dbReference type="RefSeq" id="XP_030382993.1">
    <property type="nucleotide sequence ID" value="XM_030527133.1"/>
</dbReference>
<keyword evidence="8 10" id="KW-0675">Receptor</keyword>
<dbReference type="AlphaFoldDB" id="A0A6J2U633"/>
<dbReference type="GeneID" id="115630526"/>
<evidence type="ECO:0000256" key="3">
    <source>
        <dbReference type="ARBA" id="ARBA00022606"/>
    </source>
</evidence>
<accession>A0A6J2U633</accession>
<evidence type="ECO:0000256" key="9">
    <source>
        <dbReference type="ARBA" id="ARBA00023224"/>
    </source>
</evidence>
<keyword evidence="2" id="KW-1003">Cell membrane</keyword>
<keyword evidence="11" id="KW-1185">Reference proteome</keyword>
<evidence type="ECO:0000256" key="6">
    <source>
        <dbReference type="ARBA" id="ARBA00022989"/>
    </source>
</evidence>
<reference evidence="12" key="1">
    <citation type="submission" date="2025-08" db="UniProtKB">
        <authorList>
            <consortium name="RefSeq"/>
        </authorList>
    </citation>
    <scope>IDENTIFICATION</scope>
    <source>
        <strain evidence="12">11010-0011.00</strain>
        <tissue evidence="12">Whole body</tissue>
    </source>
</reference>
<feature type="transmembrane region" description="Helical" evidence="10">
    <location>
        <begin position="44"/>
        <end position="71"/>
    </location>
</feature>
<keyword evidence="7 10" id="KW-0472">Membrane</keyword>
<dbReference type="GO" id="GO:0005549">
    <property type="term" value="F:odorant binding"/>
    <property type="evidence" value="ECO:0007669"/>
    <property type="project" value="InterPro"/>
</dbReference>
<evidence type="ECO:0000256" key="2">
    <source>
        <dbReference type="ARBA" id="ARBA00022475"/>
    </source>
</evidence>
<keyword evidence="9 10" id="KW-0807">Transducer</keyword>
<feature type="transmembrane region" description="Helical" evidence="10">
    <location>
        <begin position="297"/>
        <end position="322"/>
    </location>
</feature>
<organism evidence="11 12">
    <name type="scientific">Drosophila lebanonensis</name>
    <name type="common">Fruit fly</name>
    <name type="synonym">Scaptodrosophila lebanonensis</name>
    <dbReference type="NCBI Taxonomy" id="7225"/>
    <lineage>
        <taxon>Eukaryota</taxon>
        <taxon>Metazoa</taxon>
        <taxon>Ecdysozoa</taxon>
        <taxon>Arthropoda</taxon>
        <taxon>Hexapoda</taxon>
        <taxon>Insecta</taxon>
        <taxon>Pterygota</taxon>
        <taxon>Neoptera</taxon>
        <taxon>Endopterygota</taxon>
        <taxon>Diptera</taxon>
        <taxon>Brachycera</taxon>
        <taxon>Muscomorpha</taxon>
        <taxon>Ephydroidea</taxon>
        <taxon>Drosophilidae</taxon>
        <taxon>Scaptodrosophila</taxon>
    </lineage>
</organism>
<comment type="subcellular location">
    <subcellularLocation>
        <location evidence="1 10">Cell membrane</location>
        <topology evidence="1 10">Multi-pass membrane protein</topology>
    </subcellularLocation>
</comment>
<gene>
    <name evidence="12" type="primary">LOC115630526</name>
</gene>
<dbReference type="Pfam" id="PF02949">
    <property type="entry name" value="7tm_6"/>
    <property type="match status" value="1"/>
</dbReference>
<dbReference type="GO" id="GO:0004984">
    <property type="term" value="F:olfactory receptor activity"/>
    <property type="evidence" value="ECO:0007669"/>
    <property type="project" value="InterPro"/>
</dbReference>
<keyword evidence="4 10" id="KW-0812">Transmembrane</keyword>
<dbReference type="GO" id="GO:0005886">
    <property type="term" value="C:plasma membrane"/>
    <property type="evidence" value="ECO:0007669"/>
    <property type="project" value="UniProtKB-SubCell"/>
</dbReference>
<sequence>MDMFKLIRPAPVTQHVRSRDAYIYFHRACVVVGWTPPERGIARYLYLIWGFLAVAGGICYCPVGFVIPYFLEFKNFTPGEFLNSLKVCINAYGSSFKASVTLLMLWRLHATEKLLDEMDKRIQNDKERTILHAMVARCNYAFLIYTFIYCSFAGSTFLSYTLSGRPPWYIYMPFVNWRNGLGSLWTQALFEYAVMSTVCLQDQLADVYPLIYTLMLRCHFALLIDRVRNLRKDPNKTEDENFQDLVNCVIDHKMIKRCSAMFRPVISLTIFAQFLLIGIVLGLTLINLFFFSDFWRGVASVMFIVTILTQTFPFCYTCNFLMDDCDDLSKAIFQSNWIDAEPRYKRTLSYFMHNVQQPIVFLAGGTFPINMNTNISVAKFAFSIITIVRQMNLADRFITD</sequence>
<name>A0A6J2U633_DROLE</name>
<keyword evidence="5 10" id="KW-0552">Olfaction</keyword>
<dbReference type="GO" id="GO:0007165">
    <property type="term" value="P:signal transduction"/>
    <property type="evidence" value="ECO:0007669"/>
    <property type="project" value="UniProtKB-KW"/>
</dbReference>
<evidence type="ECO:0000256" key="1">
    <source>
        <dbReference type="ARBA" id="ARBA00004651"/>
    </source>
</evidence>
<protein>
    <recommendedName>
        <fullName evidence="10">Odorant receptor</fullName>
    </recommendedName>
</protein>
<comment type="similarity">
    <text evidence="10">Belongs to the insect chemoreceptor superfamily. Heteromeric odorant receptor channel (TC 1.A.69) family.</text>
</comment>
<dbReference type="OrthoDB" id="6604226at2759"/>
<evidence type="ECO:0000256" key="5">
    <source>
        <dbReference type="ARBA" id="ARBA00022725"/>
    </source>
</evidence>
<feature type="transmembrane region" description="Helical" evidence="10">
    <location>
        <begin position="140"/>
        <end position="162"/>
    </location>
</feature>
<evidence type="ECO:0000256" key="7">
    <source>
        <dbReference type="ARBA" id="ARBA00023136"/>
    </source>
</evidence>
<dbReference type="PANTHER" id="PTHR21137:SF35">
    <property type="entry name" value="ODORANT RECEPTOR 19A-RELATED"/>
    <property type="match status" value="1"/>
</dbReference>
<keyword evidence="6 10" id="KW-1133">Transmembrane helix</keyword>
<evidence type="ECO:0000256" key="4">
    <source>
        <dbReference type="ARBA" id="ARBA00022692"/>
    </source>
</evidence>
<dbReference type="PANTHER" id="PTHR21137">
    <property type="entry name" value="ODORANT RECEPTOR"/>
    <property type="match status" value="1"/>
</dbReference>
<proteinExistence type="inferred from homology"/>
<evidence type="ECO:0000256" key="8">
    <source>
        <dbReference type="ARBA" id="ARBA00023170"/>
    </source>
</evidence>
<dbReference type="Proteomes" id="UP000504634">
    <property type="component" value="Unplaced"/>
</dbReference>